<keyword evidence="2" id="KW-1185">Reference proteome</keyword>
<reference evidence="1" key="1">
    <citation type="submission" date="2019-04" db="EMBL/GenBank/DDBJ databases">
        <title>Microbes associate with the intestines of laboratory mice.</title>
        <authorList>
            <person name="Navarre W."/>
            <person name="Wong E."/>
            <person name="Huang K."/>
            <person name="Tropini C."/>
            <person name="Ng K."/>
            <person name="Yu B."/>
        </authorList>
    </citation>
    <scope>NUCLEOTIDE SEQUENCE</scope>
    <source>
        <strain evidence="1">NM01_1-7b</strain>
    </source>
</reference>
<protein>
    <submittedName>
        <fullName evidence="1">Gfo/Idh/MocA family oxidoreductase</fullName>
    </submittedName>
</protein>
<accession>A0AC61RQY6</accession>
<sequence length="332" mass="37520">MKEIRLGTIGSGMIVHSILDAVRVTEGIICGAVYSRTLEKGQELAEQYEASKVYVNLEEMLADEDINFVYVASPNLLHYEQTKAALLAGKNVICEKPFCTRAKQARELVDLAKERRLFLVDAVPTAFLPNFEILKQKLSEIGKIKLVLSNYSQYSSRYDLLKKGEIPNVFNPKFGGGCLMDINFYNVYLNVALFGKPREFVYFPNRYKSLVDTSGVLVMQYDGFVSQSAGAKDTWGVNSVQVEGEEGYIYIKDGSNGLAEIQVVTKEKEEVFNCQENSNRWFYEVQNMTKMILEDDHAQNDRNLEVMMEVIEVLESARKEAGILFPGDEETA</sequence>
<organism evidence="1 2">
    <name type="scientific">Petralouisia muris</name>
    <dbReference type="NCBI Taxonomy" id="3032872"/>
    <lineage>
        <taxon>Bacteria</taxon>
        <taxon>Bacillati</taxon>
        <taxon>Bacillota</taxon>
        <taxon>Clostridia</taxon>
        <taxon>Lachnospirales</taxon>
        <taxon>Lachnospiraceae</taxon>
        <taxon>Petralouisia</taxon>
    </lineage>
</organism>
<dbReference type="EMBL" id="SRYA01000078">
    <property type="protein sequence ID" value="TGY90920.1"/>
    <property type="molecule type" value="Genomic_DNA"/>
</dbReference>
<comment type="caution">
    <text evidence="1">The sequence shown here is derived from an EMBL/GenBank/DDBJ whole genome shotgun (WGS) entry which is preliminary data.</text>
</comment>
<evidence type="ECO:0000313" key="1">
    <source>
        <dbReference type="EMBL" id="TGY90920.1"/>
    </source>
</evidence>
<proteinExistence type="predicted"/>
<name>A0AC61RQY6_9FIRM</name>
<dbReference type="Proteomes" id="UP000304953">
    <property type="component" value="Unassembled WGS sequence"/>
</dbReference>
<gene>
    <name evidence="1" type="ORF">E5329_23640</name>
</gene>
<evidence type="ECO:0000313" key="2">
    <source>
        <dbReference type="Proteomes" id="UP000304953"/>
    </source>
</evidence>